<accession>A0A9N9DQY3</accession>
<evidence type="ECO:0000313" key="2">
    <source>
        <dbReference type="Proteomes" id="UP000789759"/>
    </source>
</evidence>
<protein>
    <submittedName>
        <fullName evidence="1">21432_t:CDS:1</fullName>
    </submittedName>
</protein>
<dbReference type="Proteomes" id="UP000789759">
    <property type="component" value="Unassembled WGS sequence"/>
</dbReference>
<comment type="caution">
    <text evidence="1">The sequence shown here is derived from an EMBL/GenBank/DDBJ whole genome shotgun (WGS) entry which is preliminary data.</text>
</comment>
<organism evidence="1 2">
    <name type="scientific">Cetraspora pellucida</name>
    <dbReference type="NCBI Taxonomy" id="1433469"/>
    <lineage>
        <taxon>Eukaryota</taxon>
        <taxon>Fungi</taxon>
        <taxon>Fungi incertae sedis</taxon>
        <taxon>Mucoromycota</taxon>
        <taxon>Glomeromycotina</taxon>
        <taxon>Glomeromycetes</taxon>
        <taxon>Diversisporales</taxon>
        <taxon>Gigasporaceae</taxon>
        <taxon>Cetraspora</taxon>
    </lineage>
</organism>
<keyword evidence="2" id="KW-1185">Reference proteome</keyword>
<name>A0A9N9DQY3_9GLOM</name>
<dbReference type="AlphaFoldDB" id="A0A9N9DQY3"/>
<reference evidence="1" key="1">
    <citation type="submission" date="2021-06" db="EMBL/GenBank/DDBJ databases">
        <authorList>
            <person name="Kallberg Y."/>
            <person name="Tangrot J."/>
            <person name="Rosling A."/>
        </authorList>
    </citation>
    <scope>NUCLEOTIDE SEQUENCE</scope>
    <source>
        <strain evidence="1">FL966</strain>
    </source>
</reference>
<dbReference type="OrthoDB" id="3938054at2759"/>
<sequence>MSKDNEDNDPYTFEFHELLPKSRMKLRSLCSEWTMVHTNANKVHNVFGDASKKVLPIPAVIDNYNHHIGGIDIANQLRSYYGTQVPVHHIWVPLFFWLLDTSIVNTFIISKTLNFVVLYKDFIINLVWSLIEESLEMNQKLHTQRKNVMIQSELHNQSSEKRPFYVTKKFNLPIE</sequence>
<proteinExistence type="predicted"/>
<dbReference type="EMBL" id="CAJVQA010007027">
    <property type="protein sequence ID" value="CAG8650169.1"/>
    <property type="molecule type" value="Genomic_DNA"/>
</dbReference>
<gene>
    <name evidence="1" type="ORF">CPELLU_LOCUS9289</name>
</gene>
<evidence type="ECO:0000313" key="1">
    <source>
        <dbReference type="EMBL" id="CAG8650169.1"/>
    </source>
</evidence>